<protein>
    <submittedName>
        <fullName evidence="1">Uncharacterized protein</fullName>
    </submittedName>
</protein>
<proteinExistence type="predicted"/>
<dbReference type="Proteomes" id="UP000000763">
    <property type="component" value="Chromosome 11"/>
</dbReference>
<dbReference type="EMBL" id="AC139171">
    <property type="protein sequence ID" value="AAV85746.1"/>
    <property type="molecule type" value="Genomic_DNA"/>
</dbReference>
<reference evidence="2" key="1">
    <citation type="journal article" date="2005" name="Nature">
        <title>The map-based sequence of the rice genome.</title>
        <authorList>
            <consortium name="International rice genome sequencing project (IRGSP)"/>
            <person name="Matsumoto T."/>
            <person name="Wu J."/>
            <person name="Kanamori H."/>
            <person name="Katayose Y."/>
            <person name="Fujisawa M."/>
            <person name="Namiki N."/>
            <person name="Mizuno H."/>
            <person name="Yamamoto K."/>
            <person name="Antonio B.A."/>
            <person name="Baba T."/>
            <person name="Sakata K."/>
            <person name="Nagamura Y."/>
            <person name="Aoki H."/>
            <person name="Arikawa K."/>
            <person name="Arita K."/>
            <person name="Bito T."/>
            <person name="Chiden Y."/>
            <person name="Fujitsuka N."/>
            <person name="Fukunaka R."/>
            <person name="Hamada M."/>
            <person name="Harada C."/>
            <person name="Hayashi A."/>
            <person name="Hijishita S."/>
            <person name="Honda M."/>
            <person name="Hosokawa S."/>
            <person name="Ichikawa Y."/>
            <person name="Idonuma A."/>
            <person name="Iijima M."/>
            <person name="Ikeda M."/>
            <person name="Ikeno M."/>
            <person name="Ito K."/>
            <person name="Ito S."/>
            <person name="Ito T."/>
            <person name="Ito Y."/>
            <person name="Ito Y."/>
            <person name="Iwabuchi A."/>
            <person name="Kamiya K."/>
            <person name="Karasawa W."/>
            <person name="Kurita K."/>
            <person name="Katagiri S."/>
            <person name="Kikuta A."/>
            <person name="Kobayashi H."/>
            <person name="Kobayashi N."/>
            <person name="Machita K."/>
            <person name="Maehara T."/>
            <person name="Masukawa M."/>
            <person name="Mizubayashi T."/>
            <person name="Mukai Y."/>
            <person name="Nagasaki H."/>
            <person name="Nagata Y."/>
            <person name="Naito S."/>
            <person name="Nakashima M."/>
            <person name="Nakama Y."/>
            <person name="Nakamichi Y."/>
            <person name="Nakamura M."/>
            <person name="Meguro A."/>
            <person name="Negishi M."/>
            <person name="Ohta I."/>
            <person name="Ohta T."/>
            <person name="Okamoto M."/>
            <person name="Ono N."/>
            <person name="Saji S."/>
            <person name="Sakaguchi M."/>
            <person name="Sakai K."/>
            <person name="Shibata M."/>
            <person name="Shimokawa T."/>
            <person name="Song J."/>
            <person name="Takazaki Y."/>
            <person name="Terasawa K."/>
            <person name="Tsugane M."/>
            <person name="Tsuji K."/>
            <person name="Ueda S."/>
            <person name="Waki K."/>
            <person name="Yamagata H."/>
            <person name="Yamamoto M."/>
            <person name="Yamamoto S."/>
            <person name="Yamane H."/>
            <person name="Yoshiki S."/>
            <person name="Yoshihara R."/>
            <person name="Yukawa K."/>
            <person name="Zhong H."/>
            <person name="Yano M."/>
            <person name="Yuan Q."/>
            <person name="Ouyang S."/>
            <person name="Liu J."/>
            <person name="Jones K.M."/>
            <person name="Gansberger K."/>
            <person name="Moffat K."/>
            <person name="Hill J."/>
            <person name="Bera J."/>
            <person name="Fadrosh D."/>
            <person name="Jin S."/>
            <person name="Johri S."/>
            <person name="Kim M."/>
            <person name="Overton L."/>
            <person name="Reardon M."/>
            <person name="Tsitrin T."/>
            <person name="Vuong H."/>
            <person name="Weaver B."/>
            <person name="Ciecko A."/>
            <person name="Tallon L."/>
            <person name="Jackson J."/>
            <person name="Pai G."/>
            <person name="Aken S.V."/>
            <person name="Utterback T."/>
            <person name="Reidmuller S."/>
            <person name="Feldblyum T."/>
            <person name="Hsiao J."/>
            <person name="Zismann V."/>
            <person name="Iobst S."/>
            <person name="de Vazeille A.R."/>
            <person name="Buell C.R."/>
            <person name="Ying K."/>
            <person name="Li Y."/>
            <person name="Lu T."/>
            <person name="Huang Y."/>
            <person name="Zhao Q."/>
            <person name="Feng Q."/>
            <person name="Zhang L."/>
            <person name="Zhu J."/>
            <person name="Weng Q."/>
            <person name="Mu J."/>
            <person name="Lu Y."/>
            <person name="Fan D."/>
            <person name="Liu Y."/>
            <person name="Guan J."/>
            <person name="Zhang Y."/>
            <person name="Yu S."/>
            <person name="Liu X."/>
            <person name="Zhang Y."/>
            <person name="Hong G."/>
            <person name="Han B."/>
            <person name="Choisne N."/>
            <person name="Demange N."/>
            <person name="Orjeda G."/>
            <person name="Samain S."/>
            <person name="Cattolico L."/>
            <person name="Pelletier E."/>
            <person name="Couloux A."/>
            <person name="Segurens B."/>
            <person name="Wincker P."/>
            <person name="D'Hont A."/>
            <person name="Scarpelli C."/>
            <person name="Weissenbach J."/>
            <person name="Salanoubat M."/>
            <person name="Quetier F."/>
            <person name="Yu Y."/>
            <person name="Kim H.R."/>
            <person name="Rambo T."/>
            <person name="Currie J."/>
            <person name="Collura K."/>
            <person name="Luo M."/>
            <person name="Yang T."/>
            <person name="Ammiraju J.S.S."/>
            <person name="Engler F."/>
            <person name="Soderlund C."/>
            <person name="Wing R.A."/>
            <person name="Palmer L.E."/>
            <person name="de la Bastide M."/>
            <person name="Spiegel L."/>
            <person name="Nascimento L."/>
            <person name="Zutavern T."/>
            <person name="O'Shaughnessy A."/>
            <person name="Dike S."/>
            <person name="Dedhia N."/>
            <person name="Preston R."/>
            <person name="Balija V."/>
            <person name="McCombie W.R."/>
            <person name="Chow T."/>
            <person name="Chen H."/>
            <person name="Chung M."/>
            <person name="Chen C."/>
            <person name="Shaw J."/>
            <person name="Wu H."/>
            <person name="Hsiao K."/>
            <person name="Chao Y."/>
            <person name="Chu M."/>
            <person name="Cheng C."/>
            <person name="Hour A."/>
            <person name="Lee P."/>
            <person name="Lin S."/>
            <person name="Lin Y."/>
            <person name="Liou J."/>
            <person name="Liu S."/>
            <person name="Hsing Y."/>
            <person name="Raghuvanshi S."/>
            <person name="Mohanty A."/>
            <person name="Bharti A.K."/>
            <person name="Gaur A."/>
            <person name="Gupta V."/>
            <person name="Kumar D."/>
            <person name="Ravi V."/>
            <person name="Vij S."/>
            <person name="Kapur A."/>
            <person name="Khurana P."/>
            <person name="Khurana P."/>
            <person name="Khurana J.P."/>
            <person name="Tyagi A.K."/>
            <person name="Gaikwad K."/>
            <person name="Singh A."/>
            <person name="Dalal V."/>
            <person name="Srivastava S."/>
            <person name="Dixit A."/>
            <person name="Pal A.K."/>
            <person name="Ghazi I.A."/>
            <person name="Yadav M."/>
            <person name="Pandit A."/>
            <person name="Bhargava A."/>
            <person name="Sureshbabu K."/>
            <person name="Batra K."/>
            <person name="Sharma T.R."/>
            <person name="Mohapatra T."/>
            <person name="Singh N.K."/>
            <person name="Messing J."/>
            <person name="Nelson A.B."/>
            <person name="Fuks G."/>
            <person name="Kavchok S."/>
            <person name="Keizer G."/>
            <person name="Linton E."/>
            <person name="Llaca V."/>
            <person name="Song R."/>
            <person name="Tanyolac B."/>
            <person name="Young S."/>
            <person name="Ho-Il K."/>
            <person name="Hahn J.H."/>
            <person name="Sangsakoo G."/>
            <person name="Vanavichit A."/>
            <person name="de Mattos Luiz.A.T."/>
            <person name="Zimmer P.D."/>
            <person name="Malone G."/>
            <person name="Dellagostin O."/>
            <person name="de Oliveira A.C."/>
            <person name="Bevan M."/>
            <person name="Bancroft I."/>
            <person name="Minx P."/>
            <person name="Cordum H."/>
            <person name="Wilson R."/>
            <person name="Cheng Z."/>
            <person name="Jin W."/>
            <person name="Jiang J."/>
            <person name="Leong S.A."/>
            <person name="Iwama H."/>
            <person name="Gojobori T."/>
            <person name="Itoh T."/>
            <person name="Niimura Y."/>
            <person name="Fujii Y."/>
            <person name="Habara T."/>
            <person name="Sakai H."/>
            <person name="Sato Y."/>
            <person name="Wilson G."/>
            <person name="Kumar K."/>
            <person name="McCouch S."/>
            <person name="Juretic N."/>
            <person name="Hoen D."/>
            <person name="Wright S."/>
            <person name="Bruskiewich R."/>
            <person name="Bureau T."/>
            <person name="Miyao A."/>
            <person name="Hirochika H."/>
            <person name="Nishikawa T."/>
            <person name="Kadowaki K."/>
            <person name="Sugiura M."/>
            <person name="Burr B."/>
            <person name="Sasaki T."/>
        </authorList>
    </citation>
    <scope>NUCLEOTIDE SEQUENCE [LARGE SCALE GENOMIC DNA]</scope>
    <source>
        <strain evidence="2">cv. Nipponbare</strain>
    </source>
</reference>
<reference evidence="2" key="2">
    <citation type="journal article" date="2008" name="Nucleic Acids Res.">
        <title>The rice annotation project database (RAP-DB): 2008 update.</title>
        <authorList>
            <consortium name="The rice annotation project (RAP)"/>
        </authorList>
    </citation>
    <scope>GENOME REANNOTATION</scope>
    <source>
        <strain evidence="2">cv. Nipponbare</strain>
    </source>
</reference>
<organism evidence="1 2">
    <name type="scientific">Oryza sativa subsp. japonica</name>
    <name type="common">Rice</name>
    <dbReference type="NCBI Taxonomy" id="39947"/>
    <lineage>
        <taxon>Eukaryota</taxon>
        <taxon>Viridiplantae</taxon>
        <taxon>Streptophyta</taxon>
        <taxon>Embryophyta</taxon>
        <taxon>Tracheophyta</taxon>
        <taxon>Spermatophyta</taxon>
        <taxon>Magnoliopsida</taxon>
        <taxon>Liliopsida</taxon>
        <taxon>Poales</taxon>
        <taxon>Poaceae</taxon>
        <taxon>BOP clade</taxon>
        <taxon>Oryzoideae</taxon>
        <taxon>Oryzeae</taxon>
        <taxon>Oryzinae</taxon>
        <taxon>Oryza</taxon>
        <taxon>Oryza sativa</taxon>
    </lineage>
</organism>
<accession>Q2R6Y1</accession>
<dbReference type="AlphaFoldDB" id="Q2R6Y1"/>
<evidence type="ECO:0000313" key="2">
    <source>
        <dbReference type="Proteomes" id="UP000000763"/>
    </source>
</evidence>
<sequence length="202" mass="22937">MTEAVTKAVQDAINKSGFLNHMERLDKRISTLANRVAALETQEPSSEEVSGSNAGGHPEDTMYDLVAILMQKLQGKHDYDVVYAHTAQVWVALQMTTTNKWSKNLVPILCLSSIEFDKTDEGVLVFLNDITRNIISSNGAEILLVYYGYRVHPQAHGYTIVAFHPRVFQGYRIYLIPWEDDSREKCTNNLYVTCNNHSLRRD</sequence>
<name>Q2R6Y1_ORYSJ</name>
<evidence type="ECO:0000313" key="1">
    <source>
        <dbReference type="EMBL" id="AAV85746.1"/>
    </source>
</evidence>